<dbReference type="PANTHER" id="PTHR43408">
    <property type="entry name" value="FMN REDUCTASE (NADPH)"/>
    <property type="match status" value="1"/>
</dbReference>
<accession>A0A3N5CHL0</accession>
<reference evidence="5 6" key="1">
    <citation type="submission" date="2018-11" db="EMBL/GenBank/DDBJ databases">
        <title>Genomic Encyclopedia of Type Strains, Phase IV (KMG-IV): sequencing the most valuable type-strain genomes for metagenomic binning, comparative biology and taxonomic classification.</title>
        <authorList>
            <person name="Goeker M."/>
        </authorList>
    </citation>
    <scope>NUCLEOTIDE SEQUENCE [LARGE SCALE GENOMIC DNA]</scope>
    <source>
        <strain evidence="5 6">DSM 18090</strain>
    </source>
</reference>
<dbReference type="InterPro" id="IPR051814">
    <property type="entry name" value="NAD(P)H-dep_FMN_reductase"/>
</dbReference>
<dbReference type="InterPro" id="IPR005025">
    <property type="entry name" value="FMN_Rdtase-like_dom"/>
</dbReference>
<proteinExistence type="predicted"/>
<comment type="caution">
    <text evidence="5">The sequence shown here is derived from an EMBL/GenBank/DDBJ whole genome shotgun (WGS) entry which is preliminary data.</text>
</comment>
<evidence type="ECO:0000256" key="3">
    <source>
        <dbReference type="ARBA" id="ARBA00023002"/>
    </source>
</evidence>
<dbReference type="InterPro" id="IPR029039">
    <property type="entry name" value="Flavoprotein-like_sf"/>
</dbReference>
<gene>
    <name evidence="5" type="ORF">EDC24_0002</name>
</gene>
<dbReference type="GO" id="GO:0016491">
    <property type="term" value="F:oxidoreductase activity"/>
    <property type="evidence" value="ECO:0007669"/>
    <property type="project" value="UniProtKB-KW"/>
</dbReference>
<feature type="domain" description="NADPH-dependent FMN reductase-like" evidence="4">
    <location>
        <begin position="1"/>
        <end position="141"/>
    </location>
</feature>
<evidence type="ECO:0000259" key="4">
    <source>
        <dbReference type="Pfam" id="PF03358"/>
    </source>
</evidence>
<dbReference type="EMBL" id="RKRF01000001">
    <property type="protein sequence ID" value="RPF57051.1"/>
    <property type="molecule type" value="Genomic_DNA"/>
</dbReference>
<evidence type="ECO:0000313" key="6">
    <source>
        <dbReference type="Proteomes" id="UP000276443"/>
    </source>
</evidence>
<dbReference type="AlphaFoldDB" id="A0A3N5CHL0"/>
<dbReference type="Proteomes" id="UP000276443">
    <property type="component" value="Unassembled WGS sequence"/>
</dbReference>
<evidence type="ECO:0000313" key="5">
    <source>
        <dbReference type="EMBL" id="RPF57051.1"/>
    </source>
</evidence>
<organism evidence="5 6">
    <name type="scientific">Aquisalibacillus elongatus</name>
    <dbReference type="NCBI Taxonomy" id="485577"/>
    <lineage>
        <taxon>Bacteria</taxon>
        <taxon>Bacillati</taxon>
        <taxon>Bacillota</taxon>
        <taxon>Bacilli</taxon>
        <taxon>Bacillales</taxon>
        <taxon>Bacillaceae</taxon>
        <taxon>Aquisalibacillus</taxon>
    </lineage>
</organism>
<dbReference type="Gene3D" id="3.40.50.360">
    <property type="match status" value="1"/>
</dbReference>
<evidence type="ECO:0000256" key="1">
    <source>
        <dbReference type="ARBA" id="ARBA00022630"/>
    </source>
</evidence>
<dbReference type="Pfam" id="PF03358">
    <property type="entry name" value="FMN_red"/>
    <property type="match status" value="1"/>
</dbReference>
<protein>
    <submittedName>
        <fullName evidence="5">FMN reductase</fullName>
    </submittedName>
</protein>
<dbReference type="OrthoDB" id="1643408at2"/>
<keyword evidence="1" id="KW-0285">Flavoprotein</keyword>
<sequence>MRVLLINGTIVGEKTKVLLNEVKKQLIEYIPSHELQNLYLEDYQMEFADGRPKEAYNEDTQNLIEAIEEADGYVIVSPIFQRSIPGVLKNMFDLISPKAMRYKPVAILGNGGTYQHHLVVEHQLKPILDYFRCLMTPNYIYTHTNHFSHQNELIDEDILKRIQELAGVFHQYLKMSEDIKNGDDFSLTDY</sequence>
<keyword evidence="3" id="KW-0560">Oxidoreductase</keyword>
<dbReference type="PANTHER" id="PTHR43408:SF2">
    <property type="entry name" value="FMN REDUCTASE (NADPH)"/>
    <property type="match status" value="1"/>
</dbReference>
<dbReference type="SUPFAM" id="SSF52218">
    <property type="entry name" value="Flavoproteins"/>
    <property type="match status" value="1"/>
</dbReference>
<keyword evidence="2" id="KW-0288">FMN</keyword>
<keyword evidence="6" id="KW-1185">Reference proteome</keyword>
<evidence type="ECO:0000256" key="2">
    <source>
        <dbReference type="ARBA" id="ARBA00022643"/>
    </source>
</evidence>
<name>A0A3N5CHL0_9BACI</name>
<dbReference type="RefSeq" id="WP_124218843.1">
    <property type="nucleotide sequence ID" value="NZ_RKRF01000001.1"/>
</dbReference>